<dbReference type="AlphaFoldDB" id="A0A1C6VCP8"/>
<gene>
    <name evidence="3" type="ORF">GA0070606_3912</name>
</gene>
<organism evidence="3 4">
    <name type="scientific">Micromonospora citrea</name>
    <dbReference type="NCBI Taxonomy" id="47855"/>
    <lineage>
        <taxon>Bacteria</taxon>
        <taxon>Bacillati</taxon>
        <taxon>Actinomycetota</taxon>
        <taxon>Actinomycetes</taxon>
        <taxon>Micromonosporales</taxon>
        <taxon>Micromonosporaceae</taxon>
        <taxon>Micromonospora</taxon>
    </lineage>
</organism>
<dbReference type="RefSeq" id="WP_141721734.1">
    <property type="nucleotide sequence ID" value="NZ_FMHZ01000002.1"/>
</dbReference>
<dbReference type="STRING" id="47855.GA0070606_3912"/>
<evidence type="ECO:0000256" key="1">
    <source>
        <dbReference type="SAM" id="MobiDB-lite"/>
    </source>
</evidence>
<name>A0A1C6VCP8_9ACTN</name>
<keyword evidence="2" id="KW-0812">Transmembrane</keyword>
<feature type="compositionally biased region" description="Low complexity" evidence="1">
    <location>
        <begin position="76"/>
        <end position="109"/>
    </location>
</feature>
<dbReference type="OrthoDB" id="3403968at2"/>
<protein>
    <submittedName>
        <fullName evidence="3">Uncharacterized protein</fullName>
    </submittedName>
</protein>
<keyword evidence="2" id="KW-0472">Membrane</keyword>
<proteinExistence type="predicted"/>
<keyword evidence="4" id="KW-1185">Reference proteome</keyword>
<dbReference type="EMBL" id="FMHZ01000002">
    <property type="protein sequence ID" value="SCL64119.1"/>
    <property type="molecule type" value="Genomic_DNA"/>
</dbReference>
<sequence length="401" mass="41799">MSEHEAVVFAERFARYRTEVLAEVEPPGPAAVRRRVRQRRRRTLGTAVAAALALGTGPVVGYAALTDPAPPPGPVQPTGTPSGSPAPSTSAGSSAPPTPTGAGSSPAAPNGRISRAQLLATPVSLPEWRPGSACPTKGARLVGEATRDETNVLLGLAYGDVDRDGATETVALTQCLRGTGGPMQVVAFDRDPAGGIVTLGRVATTARETPQWITDLEVTPGGLVRVQVADLAPGGGWPLDWSQRQWRGYRWGDGRFTQVEGPTTFGPNPYFADLAVSATDLTLSTAEDGSRSGTVEVLVRHLRGREVTRAVLDLDLPGQLRLVGGSTACADDTGLRAAPLVCRLGPIAPGSEVRLRLELRVPPGSALAAGSAQVSVVPYGPGGHHLIEPDRDNNTATINWR</sequence>
<evidence type="ECO:0000313" key="3">
    <source>
        <dbReference type="EMBL" id="SCL64119.1"/>
    </source>
</evidence>
<keyword evidence="2" id="KW-1133">Transmembrane helix</keyword>
<feature type="region of interest" description="Disordered" evidence="1">
    <location>
        <begin position="64"/>
        <end position="110"/>
    </location>
</feature>
<evidence type="ECO:0000256" key="2">
    <source>
        <dbReference type="SAM" id="Phobius"/>
    </source>
</evidence>
<evidence type="ECO:0000313" key="4">
    <source>
        <dbReference type="Proteomes" id="UP000199001"/>
    </source>
</evidence>
<dbReference type="Proteomes" id="UP000199001">
    <property type="component" value="Unassembled WGS sequence"/>
</dbReference>
<accession>A0A1C6VCP8</accession>
<reference evidence="4" key="1">
    <citation type="submission" date="2016-06" db="EMBL/GenBank/DDBJ databases">
        <authorList>
            <person name="Varghese N."/>
            <person name="Submissions Spin"/>
        </authorList>
    </citation>
    <scope>NUCLEOTIDE SEQUENCE [LARGE SCALE GENOMIC DNA]</scope>
    <source>
        <strain evidence="4">DSM 43903</strain>
    </source>
</reference>
<feature type="transmembrane region" description="Helical" evidence="2">
    <location>
        <begin position="43"/>
        <end position="65"/>
    </location>
</feature>